<dbReference type="Proteomes" id="UP000289152">
    <property type="component" value="Unassembled WGS sequence"/>
</dbReference>
<evidence type="ECO:0000256" key="4">
    <source>
        <dbReference type="RuleBase" id="RU000363"/>
    </source>
</evidence>
<evidence type="ECO:0000313" key="6">
    <source>
        <dbReference type="EMBL" id="RXK41603.1"/>
    </source>
</evidence>
<accession>A0A4Q1BU28</accession>
<dbReference type="GO" id="GO:0016616">
    <property type="term" value="F:oxidoreductase activity, acting on the CH-OH group of donors, NAD or NADP as acceptor"/>
    <property type="evidence" value="ECO:0007669"/>
    <property type="project" value="UniProtKB-ARBA"/>
</dbReference>
<dbReference type="GO" id="GO:0050664">
    <property type="term" value="F:oxidoreductase activity, acting on NAD(P)H, oxygen as acceptor"/>
    <property type="evidence" value="ECO:0007669"/>
    <property type="project" value="TreeGrafter"/>
</dbReference>
<dbReference type="InterPro" id="IPR002347">
    <property type="entry name" value="SDR_fam"/>
</dbReference>
<keyword evidence="7" id="KW-1185">Reference proteome</keyword>
<dbReference type="PROSITE" id="PS00061">
    <property type="entry name" value="ADH_SHORT"/>
    <property type="match status" value="1"/>
</dbReference>
<dbReference type="InParanoid" id="A0A4Q1BU28"/>
<dbReference type="EMBL" id="SDIL01000007">
    <property type="protein sequence ID" value="RXK41603.1"/>
    <property type="molecule type" value="Genomic_DNA"/>
</dbReference>
<dbReference type="Pfam" id="PF00106">
    <property type="entry name" value="adh_short"/>
    <property type="match status" value="1"/>
</dbReference>
<dbReference type="CDD" id="cd05233">
    <property type="entry name" value="SDR_c"/>
    <property type="match status" value="1"/>
</dbReference>
<evidence type="ECO:0000256" key="5">
    <source>
        <dbReference type="SAM" id="MobiDB-lite"/>
    </source>
</evidence>
<evidence type="ECO:0000313" key="7">
    <source>
        <dbReference type="Proteomes" id="UP000289152"/>
    </source>
</evidence>
<gene>
    <name evidence="6" type="ORF">M231_01102</name>
</gene>
<feature type="region of interest" description="Disordered" evidence="5">
    <location>
        <begin position="292"/>
        <end position="319"/>
    </location>
</feature>
<comment type="caution">
    <text evidence="6">The sequence shown here is derived from an EMBL/GenBank/DDBJ whole genome shotgun (WGS) entry which is preliminary data.</text>
</comment>
<dbReference type="PRINTS" id="PR00080">
    <property type="entry name" value="SDRFAMILY"/>
</dbReference>
<dbReference type="AlphaFoldDB" id="A0A4Q1BU28"/>
<dbReference type="PANTHER" id="PTHR43008:SF7">
    <property type="entry name" value="SHORT CHAIN DEHYDROGENASE_REDUCTASE (AFU_ORTHOLOGUE AFUA_2G00830)"/>
    <property type="match status" value="1"/>
</dbReference>
<dbReference type="VEuPathDB" id="FungiDB:TREMEDRAFT_42471"/>
<sequence length="319" mass="34619">MSSPPSMLHKGAVAVITGGASGIGLASALRFAQRGMSVFLADIDEKALKVAEDNVKGVEGVGEVLSMKVDTGNVEDVVKMREKVLDEFGEVHVLLNNAGTSRPCPAFSLSTPLAELQQNWATTVGTNLHGIINVAQVFAPHMARQENASAIVCTGSKQGITCPPGNAGYNVSKAGVKAYTEQLAHELRNTPGCNCTAHLFVPGWTYTGMTRSSSGKPAGAWTAEQTVDYMLDKVFDKGNFYVICPDNETSSQLDKLRIEWSLGDILQNRPPLSRWHPEYTARFEEFITTRQGLQARSRSRGRPMIKDEYSYSDLPSPLP</sequence>
<dbReference type="PANTHER" id="PTHR43008">
    <property type="entry name" value="BENZIL REDUCTASE"/>
    <property type="match status" value="1"/>
</dbReference>
<keyword evidence="3" id="KW-0560">Oxidoreductase</keyword>
<dbReference type="InterPro" id="IPR036291">
    <property type="entry name" value="NAD(P)-bd_dom_sf"/>
</dbReference>
<dbReference type="STRING" id="5217.A0A4Q1BU28"/>
<dbReference type="Gene3D" id="3.40.50.720">
    <property type="entry name" value="NAD(P)-binding Rossmann-like Domain"/>
    <property type="match status" value="1"/>
</dbReference>
<dbReference type="OrthoDB" id="5307821at2759"/>
<organism evidence="6 7">
    <name type="scientific">Tremella mesenterica</name>
    <name type="common">Jelly fungus</name>
    <dbReference type="NCBI Taxonomy" id="5217"/>
    <lineage>
        <taxon>Eukaryota</taxon>
        <taxon>Fungi</taxon>
        <taxon>Dikarya</taxon>
        <taxon>Basidiomycota</taxon>
        <taxon>Agaricomycotina</taxon>
        <taxon>Tremellomycetes</taxon>
        <taxon>Tremellales</taxon>
        <taxon>Tremellaceae</taxon>
        <taxon>Tremella</taxon>
    </lineage>
</organism>
<reference evidence="6 7" key="1">
    <citation type="submission" date="2016-06" db="EMBL/GenBank/DDBJ databases">
        <title>Evolution of pathogenesis and genome organization in the Tremellales.</title>
        <authorList>
            <person name="Cuomo C."/>
            <person name="Litvintseva A."/>
            <person name="Heitman J."/>
            <person name="Chen Y."/>
            <person name="Sun S."/>
            <person name="Springer D."/>
            <person name="Dromer F."/>
            <person name="Young S."/>
            <person name="Zeng Q."/>
            <person name="Chapman S."/>
            <person name="Gujja S."/>
            <person name="Saif S."/>
            <person name="Birren B."/>
        </authorList>
    </citation>
    <scope>NUCLEOTIDE SEQUENCE [LARGE SCALE GENOMIC DNA]</scope>
    <source>
        <strain evidence="6 7">ATCC 28783</strain>
    </source>
</reference>
<keyword evidence="2" id="KW-0521">NADP</keyword>
<proteinExistence type="inferred from homology"/>
<protein>
    <submittedName>
        <fullName evidence="6">Short-chain dehydrogenase/reductase SDR</fullName>
    </submittedName>
</protein>
<dbReference type="OMA" id="SRWHKDY"/>
<comment type="similarity">
    <text evidence="1 4">Belongs to the short-chain dehydrogenases/reductases (SDR) family.</text>
</comment>
<name>A0A4Q1BU28_TREME</name>
<dbReference type="PRINTS" id="PR00081">
    <property type="entry name" value="GDHRDH"/>
</dbReference>
<evidence type="ECO:0000256" key="2">
    <source>
        <dbReference type="ARBA" id="ARBA00022857"/>
    </source>
</evidence>
<dbReference type="SUPFAM" id="SSF51735">
    <property type="entry name" value="NAD(P)-binding Rossmann-fold domains"/>
    <property type="match status" value="1"/>
</dbReference>
<evidence type="ECO:0000256" key="3">
    <source>
        <dbReference type="ARBA" id="ARBA00023002"/>
    </source>
</evidence>
<evidence type="ECO:0000256" key="1">
    <source>
        <dbReference type="ARBA" id="ARBA00006484"/>
    </source>
</evidence>
<dbReference type="InterPro" id="IPR020904">
    <property type="entry name" value="Sc_DH/Rdtase_CS"/>
</dbReference>